<sequence length="178" mass="20646">MIIAAHEHSQPERSHQYVASLYAGNRISPSTFTSRAHFGFAVKLTIAIYHSRKIPWILNIELKVGRRRESKGTRRSRSAREFPKRSMLWQTQERPARHCLETNRTSDKDSVFRRSLPPNPSPHQREYRGNWSRRGRTVYFACRREPAPPAPPTPLDLDLITGGRFKFCSHIDDHSSDV</sequence>
<protein>
    <submittedName>
        <fullName evidence="2">Uncharacterized protein</fullName>
    </submittedName>
</protein>
<proteinExistence type="predicted"/>
<comment type="caution">
    <text evidence="2">The sequence shown here is derived from an EMBL/GenBank/DDBJ whole genome shotgun (WGS) entry which is preliminary data.</text>
</comment>
<dbReference type="AlphaFoldDB" id="A0A4C1V8R8"/>
<dbReference type="EMBL" id="BGZK01000296">
    <property type="protein sequence ID" value="GBP34926.1"/>
    <property type="molecule type" value="Genomic_DNA"/>
</dbReference>
<dbReference type="Proteomes" id="UP000299102">
    <property type="component" value="Unassembled WGS sequence"/>
</dbReference>
<evidence type="ECO:0000256" key="1">
    <source>
        <dbReference type="SAM" id="MobiDB-lite"/>
    </source>
</evidence>
<keyword evidence="3" id="KW-1185">Reference proteome</keyword>
<organism evidence="2 3">
    <name type="scientific">Eumeta variegata</name>
    <name type="common">Bagworm moth</name>
    <name type="synonym">Eumeta japonica</name>
    <dbReference type="NCBI Taxonomy" id="151549"/>
    <lineage>
        <taxon>Eukaryota</taxon>
        <taxon>Metazoa</taxon>
        <taxon>Ecdysozoa</taxon>
        <taxon>Arthropoda</taxon>
        <taxon>Hexapoda</taxon>
        <taxon>Insecta</taxon>
        <taxon>Pterygota</taxon>
        <taxon>Neoptera</taxon>
        <taxon>Endopterygota</taxon>
        <taxon>Lepidoptera</taxon>
        <taxon>Glossata</taxon>
        <taxon>Ditrysia</taxon>
        <taxon>Tineoidea</taxon>
        <taxon>Psychidae</taxon>
        <taxon>Oiketicinae</taxon>
        <taxon>Eumeta</taxon>
    </lineage>
</organism>
<feature type="region of interest" description="Disordered" evidence="1">
    <location>
        <begin position="102"/>
        <end position="129"/>
    </location>
</feature>
<name>A0A4C1V8R8_EUMVA</name>
<evidence type="ECO:0000313" key="2">
    <source>
        <dbReference type="EMBL" id="GBP34926.1"/>
    </source>
</evidence>
<evidence type="ECO:0000313" key="3">
    <source>
        <dbReference type="Proteomes" id="UP000299102"/>
    </source>
</evidence>
<accession>A0A4C1V8R8</accession>
<gene>
    <name evidence="2" type="ORF">EVAR_26517_1</name>
</gene>
<reference evidence="2 3" key="1">
    <citation type="journal article" date="2019" name="Commun. Biol.">
        <title>The bagworm genome reveals a unique fibroin gene that provides high tensile strength.</title>
        <authorList>
            <person name="Kono N."/>
            <person name="Nakamura H."/>
            <person name="Ohtoshi R."/>
            <person name="Tomita M."/>
            <person name="Numata K."/>
            <person name="Arakawa K."/>
        </authorList>
    </citation>
    <scope>NUCLEOTIDE SEQUENCE [LARGE SCALE GENOMIC DNA]</scope>
</reference>
<feature type="compositionally biased region" description="Basic and acidic residues" evidence="1">
    <location>
        <begin position="102"/>
        <end position="112"/>
    </location>
</feature>